<name>A0ACB8EIV0_9SAUR</name>
<accession>A0ACB8EIV0</accession>
<dbReference type="Proteomes" id="UP000827872">
    <property type="component" value="Linkage Group LG03"/>
</dbReference>
<sequence>MCHSNNLKSGRYTLDSSTSCQFVPDLNQYQEMVGFCDVVSQAIYQEGMCLEFQPLLRNGGLYCSRDINPIIGPDGKTHTNKCVMCREVFKKRGFTINEGWSTSTSKKDDGCSEYMPYFMNNGIICTRENDPVRDAFGRQYSNKCMMCAQKFKNGGNTPLYEKSKAERERMERGDECYEYRSQMRPDGGLTCTRENDPIRDISGRSHSNTCMMCSEKFKEEIRAGKFGSRGTIQNADGNRIVQGFFSDTLLG</sequence>
<protein>
    <submittedName>
        <fullName evidence="1">Uncharacterized protein</fullName>
    </submittedName>
</protein>
<comment type="caution">
    <text evidence="1">The sequence shown here is derived from an EMBL/GenBank/DDBJ whole genome shotgun (WGS) entry which is preliminary data.</text>
</comment>
<evidence type="ECO:0000313" key="1">
    <source>
        <dbReference type="EMBL" id="KAH7992376.1"/>
    </source>
</evidence>
<evidence type="ECO:0000313" key="2">
    <source>
        <dbReference type="Proteomes" id="UP000827872"/>
    </source>
</evidence>
<organism evidence="1 2">
    <name type="scientific">Sphaerodactylus townsendi</name>
    <dbReference type="NCBI Taxonomy" id="933632"/>
    <lineage>
        <taxon>Eukaryota</taxon>
        <taxon>Metazoa</taxon>
        <taxon>Chordata</taxon>
        <taxon>Craniata</taxon>
        <taxon>Vertebrata</taxon>
        <taxon>Euteleostomi</taxon>
        <taxon>Lepidosauria</taxon>
        <taxon>Squamata</taxon>
        <taxon>Bifurcata</taxon>
        <taxon>Gekkota</taxon>
        <taxon>Sphaerodactylidae</taxon>
        <taxon>Sphaerodactylus</taxon>
    </lineage>
</organism>
<keyword evidence="2" id="KW-1185">Reference proteome</keyword>
<gene>
    <name evidence="1" type="ORF">K3G42_021963</name>
</gene>
<reference evidence="1" key="1">
    <citation type="submission" date="2021-08" db="EMBL/GenBank/DDBJ databases">
        <title>The first chromosome-level gecko genome reveals the dynamic sex chromosomes of Neotropical dwarf geckos (Sphaerodactylidae: Sphaerodactylus).</title>
        <authorList>
            <person name="Pinto B.J."/>
            <person name="Keating S.E."/>
            <person name="Gamble T."/>
        </authorList>
    </citation>
    <scope>NUCLEOTIDE SEQUENCE</scope>
    <source>
        <strain evidence="1">TG3544</strain>
    </source>
</reference>
<proteinExistence type="predicted"/>
<dbReference type="EMBL" id="CM037616">
    <property type="protein sequence ID" value="KAH7992376.1"/>
    <property type="molecule type" value="Genomic_DNA"/>
</dbReference>